<keyword evidence="3" id="KW-1185">Reference proteome</keyword>
<feature type="compositionally biased region" description="Basic and acidic residues" evidence="1">
    <location>
        <begin position="14"/>
        <end position="34"/>
    </location>
</feature>
<evidence type="ECO:0000256" key="1">
    <source>
        <dbReference type="SAM" id="MobiDB-lite"/>
    </source>
</evidence>
<feature type="region of interest" description="Disordered" evidence="1">
    <location>
        <begin position="1"/>
        <end position="49"/>
    </location>
</feature>
<sequence>MMTETGALRQLSESAEKTKQESRRFLWVREKSDRGGASPLPYPPGDPAEEGLTGFSVAILLVELKRPERLK</sequence>
<dbReference type="EMBL" id="JAWJWF010000002">
    <property type="protein sequence ID" value="KAK6638171.1"/>
    <property type="molecule type" value="Genomic_DNA"/>
</dbReference>
<reference evidence="2 3" key="1">
    <citation type="submission" date="2023-09" db="EMBL/GenBank/DDBJ databases">
        <title>Genomes of two closely related lineages of the louse Polyplax serrata with different host specificities.</title>
        <authorList>
            <person name="Martinu J."/>
            <person name="Tarabai H."/>
            <person name="Stefka J."/>
            <person name="Hypsa V."/>
        </authorList>
    </citation>
    <scope>NUCLEOTIDE SEQUENCE [LARGE SCALE GENOMIC DNA]</scope>
    <source>
        <strain evidence="2">98ZLc_SE</strain>
    </source>
</reference>
<name>A0ABR1BCP5_POLSC</name>
<protein>
    <submittedName>
        <fullName evidence="2">Uncharacterized protein</fullName>
    </submittedName>
</protein>
<proteinExistence type="predicted"/>
<gene>
    <name evidence="2" type="ORF">RUM44_008599</name>
</gene>
<dbReference type="Proteomes" id="UP001359485">
    <property type="component" value="Unassembled WGS sequence"/>
</dbReference>
<evidence type="ECO:0000313" key="2">
    <source>
        <dbReference type="EMBL" id="KAK6638171.1"/>
    </source>
</evidence>
<accession>A0ABR1BCP5</accession>
<comment type="caution">
    <text evidence="2">The sequence shown here is derived from an EMBL/GenBank/DDBJ whole genome shotgun (WGS) entry which is preliminary data.</text>
</comment>
<evidence type="ECO:0000313" key="3">
    <source>
        <dbReference type="Proteomes" id="UP001359485"/>
    </source>
</evidence>
<organism evidence="2 3">
    <name type="scientific">Polyplax serrata</name>
    <name type="common">Common mouse louse</name>
    <dbReference type="NCBI Taxonomy" id="468196"/>
    <lineage>
        <taxon>Eukaryota</taxon>
        <taxon>Metazoa</taxon>
        <taxon>Ecdysozoa</taxon>
        <taxon>Arthropoda</taxon>
        <taxon>Hexapoda</taxon>
        <taxon>Insecta</taxon>
        <taxon>Pterygota</taxon>
        <taxon>Neoptera</taxon>
        <taxon>Paraneoptera</taxon>
        <taxon>Psocodea</taxon>
        <taxon>Troctomorpha</taxon>
        <taxon>Phthiraptera</taxon>
        <taxon>Anoplura</taxon>
        <taxon>Polyplacidae</taxon>
        <taxon>Polyplax</taxon>
    </lineage>
</organism>